<protein>
    <submittedName>
        <fullName evidence="2">Uncharacterized protein</fullName>
    </submittedName>
</protein>
<feature type="compositionally biased region" description="Gly residues" evidence="1">
    <location>
        <begin position="28"/>
        <end position="39"/>
    </location>
</feature>
<keyword evidence="3" id="KW-1185">Reference proteome</keyword>
<evidence type="ECO:0000313" key="3">
    <source>
        <dbReference type="Proteomes" id="UP000023435"/>
    </source>
</evidence>
<sequence length="48" mass="4856">MRRGCTGATTESGGRAGERAGVAVTGIGRLGGSRPGGRRNGWTRLELG</sequence>
<accession>A0A120AFP8</accession>
<proteinExistence type="predicted"/>
<dbReference type="AlphaFoldDB" id="A0A120AFP8"/>
<feature type="region of interest" description="Disordered" evidence="1">
    <location>
        <begin position="1"/>
        <end position="48"/>
    </location>
</feature>
<reference evidence="2 3" key="1">
    <citation type="journal article" date="2014" name="Genome Announc.">
        <title>Draft Genome Sequence of Lysobacter capsici AZ78, a Bacterium Antagonistic to Plant-Pathogenic Oomycetes.</title>
        <authorList>
            <person name="Puopolo G."/>
            <person name="Sonego P."/>
            <person name="Engelen K."/>
            <person name="Pertot I."/>
        </authorList>
    </citation>
    <scope>NUCLEOTIDE SEQUENCE [LARGE SCALE GENOMIC DNA]</scope>
    <source>
        <strain evidence="2 3">AZ78</strain>
    </source>
</reference>
<evidence type="ECO:0000313" key="2">
    <source>
        <dbReference type="EMBL" id="KWS03380.1"/>
    </source>
</evidence>
<evidence type="ECO:0000256" key="1">
    <source>
        <dbReference type="SAM" id="MobiDB-lite"/>
    </source>
</evidence>
<dbReference type="Proteomes" id="UP000023435">
    <property type="component" value="Unassembled WGS sequence"/>
</dbReference>
<name>A0A120AFP8_9GAMM</name>
<dbReference type="EMBL" id="JAJA02000001">
    <property type="protein sequence ID" value="KWS03380.1"/>
    <property type="molecule type" value="Genomic_DNA"/>
</dbReference>
<comment type="caution">
    <text evidence="2">The sequence shown here is derived from an EMBL/GenBank/DDBJ whole genome shotgun (WGS) entry which is preliminary data.</text>
</comment>
<gene>
    <name evidence="2" type="ORF">AZ78_0926</name>
</gene>
<organism evidence="2 3">
    <name type="scientific">Lysobacter capsici AZ78</name>
    <dbReference type="NCBI Taxonomy" id="1444315"/>
    <lineage>
        <taxon>Bacteria</taxon>
        <taxon>Pseudomonadati</taxon>
        <taxon>Pseudomonadota</taxon>
        <taxon>Gammaproteobacteria</taxon>
        <taxon>Lysobacterales</taxon>
        <taxon>Lysobacteraceae</taxon>
        <taxon>Lysobacter</taxon>
    </lineage>
</organism>